<accession>A0ACC3MEZ9</accession>
<evidence type="ECO:0000313" key="2">
    <source>
        <dbReference type="Proteomes" id="UP001281147"/>
    </source>
</evidence>
<proteinExistence type="predicted"/>
<keyword evidence="2" id="KW-1185">Reference proteome</keyword>
<evidence type="ECO:0000313" key="1">
    <source>
        <dbReference type="EMBL" id="KAK3687071.1"/>
    </source>
</evidence>
<protein>
    <submittedName>
        <fullName evidence="1">Uncharacterized protein</fullName>
    </submittedName>
</protein>
<dbReference type="Proteomes" id="UP001281147">
    <property type="component" value="Unassembled WGS sequence"/>
</dbReference>
<organism evidence="1 2">
    <name type="scientific">Vermiconidia calcicola</name>
    <dbReference type="NCBI Taxonomy" id="1690605"/>
    <lineage>
        <taxon>Eukaryota</taxon>
        <taxon>Fungi</taxon>
        <taxon>Dikarya</taxon>
        <taxon>Ascomycota</taxon>
        <taxon>Pezizomycotina</taxon>
        <taxon>Dothideomycetes</taxon>
        <taxon>Dothideomycetidae</taxon>
        <taxon>Mycosphaerellales</taxon>
        <taxon>Extremaceae</taxon>
        <taxon>Vermiconidia</taxon>
    </lineage>
</organism>
<gene>
    <name evidence="1" type="ORF">LTR37_019185</name>
</gene>
<sequence length="1059" mass="116339">MEESEYFHATLYQFNTVSRDEIIKRLNHAVNNVSAKCWYNADLQQWKIFCLACPQAIGGDADGALATTISDYIAEELDQADYEERPAKVRQFAQSNLDEDGLFEVQGAARLQPTGPTSSSNVPPATATAKAKAPTLHHLASKENSGSTLMLLNLRGLPQRFLERTLTPFSFFKKTIELSSTIRVVRWDSSAEDYVFNGRHGAALSNGDQPEPTIIKTTHFLPMYDQRSHRNTPEQRPKSEVTQVWRFAGDNTTPTVRQFLEGMARTEPDVPEQMPEMPADAKEFRECFVPHAITTARVRVPKLIGNNSDADAEDSDEYMSDPARKGSFKQLMAAQRKSEDRPADRDRNSLSGDSDDGEDNPIINEFAKNKAPASMPPPPLPTERSLPDVISSHASQGERSQLEASDTSTPATNATMQGTSSYLHAEGIPTYSRKYASVDTVGLTSIAANQAQWELENMSPRRNKPNRSGITRRQPTEASFPLSPLPTSGSSAAMSMSTGPELRRMQRPPTPASLVSSAAASTTIRNYASVQHNMEPWANKVPPRTLPEARLIDDSAPPANTTMRLPPGLGPPPDSELPGCPPQISGNVYYGSATANATNAQTTGTLIDLTSDENTEHTVNLPKSTPHRRLQPAILPSSNVQGAETLVRDRLDKDYIYERLQQPTEGRTVKRYTMRQKAAKKNKKKKGKAAASAVNLPKPDPIPPPKASVKQDRPTTSSGTEISTPNALSSKGNQQASNGGVQQSSAQPRAAISVPNSRVGAFLQQLAAGYDLRHTKIEARLGTTLVRHAGNKDFLKGVLDKDAVEKKLHGAGDALQTDFLPRMTTSTTDAQYMLALIPGSDVTAKVKYEIHVKNSEGSLRIIKFDQAARDHFEVLLADTTVGTLYIHYPIRVFDAQVTVDKPCTDENLIEAAYQFVSSMQTNEHEQALWAWQAWIPPNSFSVEKVLAKRIFTKIGLNGAFDLQVTEAQDIVVEPVGASTRYNIKAMSYPSEVMIEHQRLWWECCLRLHDATGAGAVDAFQDAVDEIVAKIDGVGFANEGPWKRAEIDEVGSAAQPEWFW</sequence>
<dbReference type="EMBL" id="JAUTXU010000289">
    <property type="protein sequence ID" value="KAK3687071.1"/>
    <property type="molecule type" value="Genomic_DNA"/>
</dbReference>
<reference evidence="1" key="1">
    <citation type="submission" date="2023-07" db="EMBL/GenBank/DDBJ databases">
        <title>Black Yeasts Isolated from many extreme environments.</title>
        <authorList>
            <person name="Coleine C."/>
            <person name="Stajich J.E."/>
            <person name="Selbmann L."/>
        </authorList>
    </citation>
    <scope>NUCLEOTIDE SEQUENCE</scope>
    <source>
        <strain evidence="1">CCFEE 5714</strain>
    </source>
</reference>
<name>A0ACC3MEZ9_9PEZI</name>
<comment type="caution">
    <text evidence="1">The sequence shown here is derived from an EMBL/GenBank/DDBJ whole genome shotgun (WGS) entry which is preliminary data.</text>
</comment>